<dbReference type="AlphaFoldDB" id="A0A917INP3"/>
<dbReference type="EMBL" id="BMIB01000001">
    <property type="protein sequence ID" value="GGH59077.1"/>
    <property type="molecule type" value="Genomic_DNA"/>
</dbReference>
<sequence>MIVQLTATAQSPWIRLGQRPSTLGLDQGTLDLQTQAFRLKLVKASQTVAALSPVTLPGFDFTPGDSIKVRSSNGMYQLGDITLRLRAAGDTGWKSYSTAAGRKPVTALTAGAGVLAAADLAASLPAGIPLQVKRYWEVVNNRLTLRFELSNTTGQPVEIGALGIPMIFNNLLAGKTLEQTHADNVFFDPYTGADAGYLQVARLSGEKPVMLVVPLGKTPFEAYNPLLDDPTPRGIGFEGFHEWMVHSKAYAEKEWKQAQPWNEPTSAVLKPGEKRNYGVQFIVTDDLRKIEKTLAENGRPVAVGIPGYVVPQDVDASLFLQYGKKVKEVAVNPAGALKITARPALSNGWQAYSVQGKTNGRVRLTITYTDGTVQTIQYKVSKPEKAVIADYGRFLTQDQWYVNNNDLFHRSPSVISYDYEKKQQVTQDSRAWIAGLSDEGGAGGWLGAAMKQLVLPDQKQVQQLEQFVDQTLWGRLQVSEGPEKYGVRKSLYYYEPDSMPAGTYSKEINYKTWSAWPKKEAMSLGRSYNYPHVTAAYWVLYRLARYNKGLVTNHDWQWYLQQAHRTAMAMVQHAPYYAEFGQMEGSVFCLVLKDLKAEGLQTDANELEGVMKKRALHWKSLKYPFGSEMPWDSTGQEEVYIWSLFFGFEEKADVTLKAILAYMPAIPSWAYNGNARRYWDFLYGGKLSRIERMIHHYGSELNAIPVLTEYRRKPDDFYLLRVGYGGLQGGISTITEDGFAPCAFHSFPATLENDGLSGDYGSGFYGYAVNTGSYLVKHSTFGWLGFGGNVQVKGSTVTLRPTTAAANAVYVAPVGVWVTLAAGRLQSVQYNTVTKAITVTLPAADAHVANAYVKAEQEAVAYKGKEYVPSATLAKQGGYYVVPLGTQSKNITLQLSSR</sequence>
<reference evidence="1" key="1">
    <citation type="journal article" date="2014" name="Int. J. Syst. Evol. Microbiol.">
        <title>Complete genome sequence of Corynebacterium casei LMG S-19264T (=DSM 44701T), isolated from a smear-ripened cheese.</title>
        <authorList>
            <consortium name="US DOE Joint Genome Institute (JGI-PGF)"/>
            <person name="Walter F."/>
            <person name="Albersmeier A."/>
            <person name="Kalinowski J."/>
            <person name="Ruckert C."/>
        </authorList>
    </citation>
    <scope>NUCLEOTIDE SEQUENCE</scope>
    <source>
        <strain evidence="1">CGMCC 1.15290</strain>
    </source>
</reference>
<evidence type="ECO:0000313" key="2">
    <source>
        <dbReference type="Proteomes" id="UP000627292"/>
    </source>
</evidence>
<evidence type="ECO:0000313" key="1">
    <source>
        <dbReference type="EMBL" id="GGH59077.1"/>
    </source>
</evidence>
<dbReference type="InterPro" id="IPR043750">
    <property type="entry name" value="DUF5695"/>
</dbReference>
<name>A0A917INP3_9BACT</name>
<dbReference type="Proteomes" id="UP000627292">
    <property type="component" value="Unassembled WGS sequence"/>
</dbReference>
<organism evidence="1 2">
    <name type="scientific">Filimonas zeae</name>
    <dbReference type="NCBI Taxonomy" id="1737353"/>
    <lineage>
        <taxon>Bacteria</taxon>
        <taxon>Pseudomonadati</taxon>
        <taxon>Bacteroidota</taxon>
        <taxon>Chitinophagia</taxon>
        <taxon>Chitinophagales</taxon>
        <taxon>Chitinophagaceae</taxon>
        <taxon>Filimonas</taxon>
    </lineage>
</organism>
<reference evidence="1" key="2">
    <citation type="submission" date="2020-09" db="EMBL/GenBank/DDBJ databases">
        <authorList>
            <person name="Sun Q."/>
            <person name="Zhou Y."/>
        </authorList>
    </citation>
    <scope>NUCLEOTIDE SEQUENCE</scope>
    <source>
        <strain evidence="1">CGMCC 1.15290</strain>
    </source>
</reference>
<gene>
    <name evidence="1" type="ORF">GCM10011379_05470</name>
</gene>
<dbReference type="Pfam" id="PF18951">
    <property type="entry name" value="DUF5695"/>
    <property type="match status" value="1"/>
</dbReference>
<comment type="caution">
    <text evidence="1">The sequence shown here is derived from an EMBL/GenBank/DDBJ whole genome shotgun (WGS) entry which is preliminary data.</text>
</comment>
<accession>A0A917INP3</accession>
<keyword evidence="2" id="KW-1185">Reference proteome</keyword>
<proteinExistence type="predicted"/>
<protein>
    <submittedName>
        <fullName evidence="1">Uncharacterized protein</fullName>
    </submittedName>
</protein>